<gene>
    <name evidence="2" type="ordered locus">DVU_2730</name>
</gene>
<dbReference type="KEGG" id="dvu:DVU_2730"/>
<dbReference type="HOGENOM" id="CLU_989690_0_0_7"/>
<reference evidence="2 3" key="1">
    <citation type="journal article" date="2004" name="Nat. Biotechnol.">
        <title>The genome sequence of the anaerobic, sulfate-reducing bacterium Desulfovibrio vulgaris Hildenborough.</title>
        <authorList>
            <person name="Heidelberg J.F."/>
            <person name="Seshadri R."/>
            <person name="Haveman S.A."/>
            <person name="Hemme C.L."/>
            <person name="Paulsen I.T."/>
            <person name="Kolonay J.F."/>
            <person name="Eisen J.A."/>
            <person name="Ward N."/>
            <person name="Methe B."/>
            <person name="Brinkac L.M."/>
            <person name="Daugherty S.C."/>
            <person name="Deboy R.T."/>
            <person name="Dodson R.J."/>
            <person name="Durkin A.S."/>
            <person name="Madupu R."/>
            <person name="Nelson W.C."/>
            <person name="Sullivan S.A."/>
            <person name="Fouts D."/>
            <person name="Haft D.H."/>
            <person name="Selengut J."/>
            <person name="Peterson J.D."/>
            <person name="Davidsen T.M."/>
            <person name="Zafar N."/>
            <person name="Zhou L."/>
            <person name="Radune D."/>
            <person name="Dimitrov G."/>
            <person name="Hance M."/>
            <person name="Tran K."/>
            <person name="Khouri H."/>
            <person name="Gill J."/>
            <person name="Utterback T.R."/>
            <person name="Feldblyum T.V."/>
            <person name="Wall J.D."/>
            <person name="Voordouw G."/>
            <person name="Fraser C.M."/>
        </authorList>
    </citation>
    <scope>NUCLEOTIDE SEQUENCE [LARGE SCALE GENOMIC DNA]</scope>
    <source>
        <strain evidence="3">ATCC 29579 / DSM 644 / NCIMB 8303 / VKM B-1760 / Hildenborough</strain>
    </source>
</reference>
<accession>Q727X4</accession>
<dbReference type="OrthoDB" id="5455928at2"/>
<evidence type="ECO:0000313" key="2">
    <source>
        <dbReference type="EMBL" id="AAS97202.1"/>
    </source>
</evidence>
<dbReference type="eggNOG" id="COG4675">
    <property type="taxonomic scope" value="Bacteria"/>
</dbReference>
<dbReference type="SUPFAM" id="SSF88874">
    <property type="entry name" value="Receptor-binding domain of short tail fibre protein gp12"/>
    <property type="match status" value="1"/>
</dbReference>
<evidence type="ECO:0000313" key="3">
    <source>
        <dbReference type="Proteomes" id="UP000002194"/>
    </source>
</evidence>
<proteinExistence type="predicted"/>
<evidence type="ECO:0000256" key="1">
    <source>
        <dbReference type="SAM" id="MobiDB-lite"/>
    </source>
</evidence>
<dbReference type="EMBL" id="AE017285">
    <property type="protein sequence ID" value="AAS97202.1"/>
    <property type="molecule type" value="Genomic_DNA"/>
</dbReference>
<dbReference type="AlphaFoldDB" id="Q727X4"/>
<feature type="compositionally biased region" description="Basic and acidic residues" evidence="1">
    <location>
        <begin position="1"/>
        <end position="17"/>
    </location>
</feature>
<keyword evidence="3" id="KW-1185">Reference proteome</keyword>
<dbReference type="eggNOG" id="COG5301">
    <property type="taxonomic scope" value="Bacteria"/>
</dbReference>
<name>Q727X4_NITV2</name>
<dbReference type="PATRIC" id="fig|882.5.peg.2468"/>
<feature type="region of interest" description="Disordered" evidence="1">
    <location>
        <begin position="1"/>
        <end position="20"/>
    </location>
</feature>
<organism evidence="2 3">
    <name type="scientific">Nitratidesulfovibrio vulgaris (strain ATCC 29579 / DSM 644 / CCUG 34227 / NCIMB 8303 / VKM B-1760 / Hildenborough)</name>
    <name type="common">Desulfovibrio vulgaris</name>
    <dbReference type="NCBI Taxonomy" id="882"/>
    <lineage>
        <taxon>Bacteria</taxon>
        <taxon>Pseudomonadati</taxon>
        <taxon>Thermodesulfobacteriota</taxon>
        <taxon>Desulfovibrionia</taxon>
        <taxon>Desulfovibrionales</taxon>
        <taxon>Desulfovibrionaceae</taxon>
        <taxon>Nitratidesulfovibrio</taxon>
    </lineage>
</organism>
<dbReference type="EnsemblBacteria" id="AAS97202">
    <property type="protein sequence ID" value="AAS97202"/>
    <property type="gene ID" value="DVU_2730"/>
</dbReference>
<sequence>MHRIDTPDATPDHRFTEGDPTIPLPATMVSADWLNAVQEELSGVIEGAGLTLDKARHDQLKAAIIKMITDRAAPLATTEQAGLVERATDAEAQAGTDGERYVTPKQLKDAVGTTDLTAMMRDTFAGCIVEWECETIPNLTDGKPLGIELNGAIVSLTAWPRLLRKWCGAAKNATAPAWYRCNASGVRDATGDHIRLQDRRGEFARGWDHGRGVDAGRVLGSAQGDAIRNIVGSMGSITAVVAGTASGAFTVTTPSNRSAGSSTGPTCDFTFDASRVVPTASENRTRNIATLYLVLV</sequence>
<dbReference type="PaxDb" id="882-DVU_2730"/>
<dbReference type="STRING" id="882.DVU_2730"/>
<dbReference type="Proteomes" id="UP000002194">
    <property type="component" value="Chromosome"/>
</dbReference>
<dbReference type="PhylomeDB" id="Q727X4"/>
<protein>
    <submittedName>
        <fullName evidence="2">Tail fiber protein, putative</fullName>
    </submittedName>
</protein>
<dbReference type="RefSeq" id="WP_010939997.1">
    <property type="nucleotide sequence ID" value="NC_002937.3"/>
</dbReference>